<feature type="region of interest" description="Disordered" evidence="4">
    <location>
        <begin position="109"/>
        <end position="138"/>
    </location>
</feature>
<dbReference type="GO" id="GO:0043022">
    <property type="term" value="F:ribosome binding"/>
    <property type="evidence" value="ECO:0007669"/>
    <property type="project" value="TreeGrafter"/>
</dbReference>
<protein>
    <submittedName>
        <fullName evidence="7">Translation initiation factor IF-3, mitochondrial</fullName>
    </submittedName>
</protein>
<keyword evidence="2 7" id="KW-0396">Initiation factor</keyword>
<keyword evidence="8" id="KW-1185">Reference proteome</keyword>
<evidence type="ECO:0000313" key="7">
    <source>
        <dbReference type="EMBL" id="CAH2225169.1"/>
    </source>
</evidence>
<dbReference type="SUPFAM" id="SSF55200">
    <property type="entry name" value="Translation initiation factor IF3, C-terminal domain"/>
    <property type="match status" value="1"/>
</dbReference>
<dbReference type="FunFam" id="3.10.20.80:FF:000002">
    <property type="entry name" value="Mitochondrial translational initiation factor 3"/>
    <property type="match status" value="1"/>
</dbReference>
<evidence type="ECO:0000256" key="3">
    <source>
        <dbReference type="ARBA" id="ARBA00022917"/>
    </source>
</evidence>
<organism evidence="7 8">
    <name type="scientific">Pelobates cultripes</name>
    <name type="common">Western spadefoot toad</name>
    <dbReference type="NCBI Taxonomy" id="61616"/>
    <lineage>
        <taxon>Eukaryota</taxon>
        <taxon>Metazoa</taxon>
        <taxon>Chordata</taxon>
        <taxon>Craniata</taxon>
        <taxon>Vertebrata</taxon>
        <taxon>Euteleostomi</taxon>
        <taxon>Amphibia</taxon>
        <taxon>Batrachia</taxon>
        <taxon>Anura</taxon>
        <taxon>Pelobatoidea</taxon>
        <taxon>Pelobatidae</taxon>
        <taxon>Pelobates</taxon>
    </lineage>
</organism>
<gene>
    <name evidence="7" type="ORF">PECUL_23A044702</name>
</gene>
<feature type="region of interest" description="Disordered" evidence="4">
    <location>
        <begin position="1"/>
        <end position="48"/>
    </location>
</feature>
<feature type="domain" description="Translation initiation factor 3 N-terminal" evidence="6">
    <location>
        <begin position="145"/>
        <end position="213"/>
    </location>
</feature>
<evidence type="ECO:0000259" key="6">
    <source>
        <dbReference type="Pfam" id="PF05198"/>
    </source>
</evidence>
<dbReference type="Proteomes" id="UP001295444">
    <property type="component" value="Chromosome 01"/>
</dbReference>
<evidence type="ECO:0000256" key="1">
    <source>
        <dbReference type="ARBA" id="ARBA00005439"/>
    </source>
</evidence>
<dbReference type="GO" id="GO:0003743">
    <property type="term" value="F:translation initiation factor activity"/>
    <property type="evidence" value="ECO:0007669"/>
    <property type="project" value="UniProtKB-KW"/>
</dbReference>
<evidence type="ECO:0000259" key="5">
    <source>
        <dbReference type="Pfam" id="PF00707"/>
    </source>
</evidence>
<proteinExistence type="inferred from homology"/>
<dbReference type="InterPro" id="IPR036788">
    <property type="entry name" value="T_IF-3_C_sf"/>
</dbReference>
<dbReference type="Pfam" id="PF05198">
    <property type="entry name" value="IF3_N"/>
    <property type="match status" value="1"/>
</dbReference>
<dbReference type="InterPro" id="IPR036787">
    <property type="entry name" value="T_IF-3_N_sf"/>
</dbReference>
<comment type="similarity">
    <text evidence="1">Belongs to the IF-3 family.</text>
</comment>
<dbReference type="PANTHER" id="PTHR10938">
    <property type="entry name" value="TRANSLATION INITIATION FACTOR IF-3"/>
    <property type="match status" value="1"/>
</dbReference>
<dbReference type="SUPFAM" id="SSF54364">
    <property type="entry name" value="Translation initiation factor IF3, N-terminal domain"/>
    <property type="match status" value="1"/>
</dbReference>
<dbReference type="NCBIfam" id="TIGR00168">
    <property type="entry name" value="infC"/>
    <property type="match status" value="1"/>
</dbReference>
<dbReference type="GO" id="GO:0005739">
    <property type="term" value="C:mitochondrion"/>
    <property type="evidence" value="ECO:0007669"/>
    <property type="project" value="TreeGrafter"/>
</dbReference>
<dbReference type="InterPro" id="IPR001288">
    <property type="entry name" value="Translation_initiation_fac_3"/>
</dbReference>
<dbReference type="InterPro" id="IPR019815">
    <property type="entry name" value="Translation_initiation_fac_3_C"/>
</dbReference>
<name>A0AAD1VP27_PELCU</name>
<dbReference type="InterPro" id="IPR019814">
    <property type="entry name" value="Translation_initiation_fac_3_N"/>
</dbReference>
<feature type="region of interest" description="Disordered" evidence="4">
    <location>
        <begin position="315"/>
        <end position="340"/>
    </location>
</feature>
<accession>A0AAD1VP27</accession>
<sequence length="340" mass="38196">MTHNWGSHRLLPIAPKKTPSAQPDGPSEHSEGHIDSSGVRCGIRPGPTASVKNQLNRMSGFHLRKIICQAAANRSCHFGKHLGLPSQWFKVTNFLPLNSVTWTRNGAPSIHAKPYSSVEQSEDKEVKGSSKKKENPNAAKFFGSVGRKIHHRFIHVFDDHGEDLGNMHRADVIRIMDERGLKLVPVNENADPPIYRLLTGKQIHEEQLKLREKQKLSSNHGPVQIKELSFSATIAKHDLDVKLKQISHWIEKKHHVRITVQKGGVGGENVKLDLLNQIVESMAQHATCMFNPKLVKDGRAAVCVLRPWSAKELRERAKKEQEQQQTTDTTNTVQTNQKIS</sequence>
<dbReference type="Gene3D" id="3.30.110.10">
    <property type="entry name" value="Translation initiation factor 3 (IF-3), C-terminal domain"/>
    <property type="match status" value="1"/>
</dbReference>
<feature type="domain" description="Translation initiation factor 3 C-terminal" evidence="5">
    <location>
        <begin position="223"/>
        <end position="307"/>
    </location>
</feature>
<dbReference type="AlphaFoldDB" id="A0AAD1VP27"/>
<keyword evidence="3" id="KW-0648">Protein biosynthesis</keyword>
<dbReference type="GO" id="GO:0070124">
    <property type="term" value="P:mitochondrial translational initiation"/>
    <property type="evidence" value="ECO:0007669"/>
    <property type="project" value="TreeGrafter"/>
</dbReference>
<dbReference type="Gene3D" id="3.10.20.80">
    <property type="entry name" value="Translation initiation factor 3 (IF-3), N-terminal domain"/>
    <property type="match status" value="1"/>
</dbReference>
<dbReference type="EMBL" id="OW240912">
    <property type="protein sequence ID" value="CAH2225169.1"/>
    <property type="molecule type" value="Genomic_DNA"/>
</dbReference>
<dbReference type="PANTHER" id="PTHR10938:SF0">
    <property type="entry name" value="TRANSLATION INITIATION FACTOR IF-3, MITOCHONDRIAL"/>
    <property type="match status" value="1"/>
</dbReference>
<evidence type="ECO:0000256" key="4">
    <source>
        <dbReference type="SAM" id="MobiDB-lite"/>
    </source>
</evidence>
<reference evidence="7" key="1">
    <citation type="submission" date="2022-03" db="EMBL/GenBank/DDBJ databases">
        <authorList>
            <person name="Alioto T."/>
            <person name="Alioto T."/>
            <person name="Gomez Garrido J."/>
        </authorList>
    </citation>
    <scope>NUCLEOTIDE SEQUENCE</scope>
</reference>
<dbReference type="GO" id="GO:0032790">
    <property type="term" value="P:ribosome disassembly"/>
    <property type="evidence" value="ECO:0007669"/>
    <property type="project" value="TreeGrafter"/>
</dbReference>
<feature type="compositionally biased region" description="Low complexity" evidence="4">
    <location>
        <begin position="323"/>
        <end position="340"/>
    </location>
</feature>
<evidence type="ECO:0000313" key="8">
    <source>
        <dbReference type="Proteomes" id="UP001295444"/>
    </source>
</evidence>
<evidence type="ECO:0000256" key="2">
    <source>
        <dbReference type="ARBA" id="ARBA00022540"/>
    </source>
</evidence>
<feature type="compositionally biased region" description="Basic and acidic residues" evidence="4">
    <location>
        <begin position="121"/>
        <end position="135"/>
    </location>
</feature>
<dbReference type="Pfam" id="PF00707">
    <property type="entry name" value="IF3_C"/>
    <property type="match status" value="1"/>
</dbReference>